<name>A0A1I2HQU3_9BURK</name>
<organism evidence="1 2">
    <name type="scientific">Paracidovorax wautersii</name>
    <dbReference type="NCBI Taxonomy" id="1177982"/>
    <lineage>
        <taxon>Bacteria</taxon>
        <taxon>Pseudomonadati</taxon>
        <taxon>Pseudomonadota</taxon>
        <taxon>Betaproteobacteria</taxon>
        <taxon>Burkholderiales</taxon>
        <taxon>Comamonadaceae</taxon>
        <taxon>Paracidovorax</taxon>
    </lineage>
</organism>
<evidence type="ECO:0000313" key="1">
    <source>
        <dbReference type="EMBL" id="SFF31207.1"/>
    </source>
</evidence>
<reference evidence="2" key="1">
    <citation type="submission" date="2016-10" db="EMBL/GenBank/DDBJ databases">
        <authorList>
            <person name="Varghese N."/>
            <person name="Submissions S."/>
        </authorList>
    </citation>
    <scope>NUCLEOTIDE SEQUENCE [LARGE SCALE GENOMIC DNA]</scope>
    <source>
        <strain evidence="2">DSM 27981</strain>
    </source>
</reference>
<keyword evidence="2" id="KW-1185">Reference proteome</keyword>
<accession>A0A1I2HQU3</accession>
<gene>
    <name evidence="1" type="ORF">SAMN04489711_12611</name>
</gene>
<dbReference type="STRING" id="1177982.SAMN04489711_12611"/>
<dbReference type="EMBL" id="FONX01000026">
    <property type="protein sequence ID" value="SFF31207.1"/>
    <property type="molecule type" value="Genomic_DNA"/>
</dbReference>
<protein>
    <submittedName>
        <fullName evidence="1">Uncharacterized protein</fullName>
    </submittedName>
</protein>
<sequence length="284" mass="31011">MQTTNETPLNTIDRHQLIKAGRDLVKLQIAHAAPAVGITSQNLYAWLKDINRTTLGEPKQIAAMEIFGLLPSGRLTEHALHAWQLSSSAASQVDVFLERETGISDVIIRPAFTEIRNKRDGSVTRKFLGASVEWRAPRTALKRGSADAKDGCRMVGCRLIVTTVDMELPALIQTLVSAFGARSKSKPKVLEALNVTPRAAEQVWRSSIRSRVTPPPNKGLLPIDQDIVGIDRPAAESPRVVLGDMSKRFKLLMDQLSAATNRPVAAKDQALLRRANEALSASEG</sequence>
<evidence type="ECO:0000313" key="2">
    <source>
        <dbReference type="Proteomes" id="UP000199119"/>
    </source>
</evidence>
<dbReference type="AlphaFoldDB" id="A0A1I2HQU3"/>
<dbReference type="Proteomes" id="UP000199119">
    <property type="component" value="Unassembled WGS sequence"/>
</dbReference>
<proteinExistence type="predicted"/>
<dbReference type="RefSeq" id="WP_139222919.1">
    <property type="nucleotide sequence ID" value="NZ_FONX01000026.1"/>
</dbReference>